<organism evidence="3 4">
    <name type="scientific">Phytophthora infestans (strain T30-4)</name>
    <name type="common">Potato late blight agent</name>
    <dbReference type="NCBI Taxonomy" id="403677"/>
    <lineage>
        <taxon>Eukaryota</taxon>
        <taxon>Sar</taxon>
        <taxon>Stramenopiles</taxon>
        <taxon>Oomycota</taxon>
        <taxon>Peronosporomycetes</taxon>
        <taxon>Peronosporales</taxon>
        <taxon>Peronosporaceae</taxon>
        <taxon>Phytophthora</taxon>
    </lineage>
</organism>
<proteinExistence type="predicted"/>
<dbReference type="OrthoDB" id="117802at2759"/>
<feature type="coiled-coil region" evidence="1">
    <location>
        <begin position="108"/>
        <end position="135"/>
    </location>
</feature>
<dbReference type="eggNOG" id="ENOG502RRXQ">
    <property type="taxonomic scope" value="Eukaryota"/>
</dbReference>
<keyword evidence="1" id="KW-0175">Coiled coil</keyword>
<sequence length="461" mass="52089">MMARDSDKSDTSGSEPVSPTSGSVTHAATRWLEAMNESDASGDEIHAAVVAPRVRKELHIGNSGEKVNTNSEKQCLNGKWQPLHKRETDVASAAPKKRAKRKHRKSTIDTRKEEIANLLKELSDLHTRMEKLNSRAMEPSTASKTMGEAGTANRVLRRAIQKQQLKVTQFHALMSVYSLFSTRVGSPIHQETHLLNDTESRLVTLTATKDRALELGARFLKDRCPRINPYKSMREDHGYEGPNGDYYTTYFSTYQLENSVKNVFDILLGYFSSIEICVSEKLGNITVREVDDNLAPDITQNRLITTTIGGLRMESSTVYFSHFEEEGSEPGHENGYGLFVADFIDEDDRNPYHPHERIRRDFSAVLELTSYPIQQCTSKAKTPFNDKEGRVVVVTRWVHSRVHHPQYEIPLSGWHEMRENTERWNVLDIGMCDSLVSSALASAINARPCFVDSLRGCTAEW</sequence>
<dbReference type="InParanoid" id="D0NM12"/>
<feature type="region of interest" description="Disordered" evidence="2">
    <location>
        <begin position="87"/>
        <end position="107"/>
    </location>
</feature>
<dbReference type="KEGG" id="pif:PITG_13449"/>
<evidence type="ECO:0000313" key="4">
    <source>
        <dbReference type="Proteomes" id="UP000006643"/>
    </source>
</evidence>
<evidence type="ECO:0000256" key="1">
    <source>
        <dbReference type="SAM" id="Coils"/>
    </source>
</evidence>
<evidence type="ECO:0000256" key="2">
    <source>
        <dbReference type="SAM" id="MobiDB-lite"/>
    </source>
</evidence>
<dbReference type="OMA" id="ENTERWN"/>
<dbReference type="HOGENOM" id="CLU_036567_0_0_1"/>
<dbReference type="Proteomes" id="UP000006643">
    <property type="component" value="Unassembled WGS sequence"/>
</dbReference>
<evidence type="ECO:0000313" key="3">
    <source>
        <dbReference type="EMBL" id="EEY60733.1"/>
    </source>
</evidence>
<feature type="region of interest" description="Disordered" evidence="2">
    <location>
        <begin position="1"/>
        <end position="40"/>
    </location>
</feature>
<dbReference type="RefSeq" id="XP_002899679.1">
    <property type="nucleotide sequence ID" value="XM_002899633.1"/>
</dbReference>
<reference evidence="4" key="1">
    <citation type="journal article" date="2009" name="Nature">
        <title>Genome sequence and analysis of the Irish potato famine pathogen Phytophthora infestans.</title>
        <authorList>
            <consortium name="The Broad Institute Genome Sequencing Platform"/>
            <person name="Haas B.J."/>
            <person name="Kamoun S."/>
            <person name="Zody M.C."/>
            <person name="Jiang R.H."/>
            <person name="Handsaker R.E."/>
            <person name="Cano L.M."/>
            <person name="Grabherr M."/>
            <person name="Kodira C.D."/>
            <person name="Raffaele S."/>
            <person name="Torto-Alalibo T."/>
            <person name="Bozkurt T.O."/>
            <person name="Ah-Fong A.M."/>
            <person name="Alvarado L."/>
            <person name="Anderson V.L."/>
            <person name="Armstrong M.R."/>
            <person name="Avrova A."/>
            <person name="Baxter L."/>
            <person name="Beynon J."/>
            <person name="Boevink P.C."/>
            <person name="Bollmann S.R."/>
            <person name="Bos J.I."/>
            <person name="Bulone V."/>
            <person name="Cai G."/>
            <person name="Cakir C."/>
            <person name="Carrington J.C."/>
            <person name="Chawner M."/>
            <person name="Conti L."/>
            <person name="Costanzo S."/>
            <person name="Ewan R."/>
            <person name="Fahlgren N."/>
            <person name="Fischbach M.A."/>
            <person name="Fugelstad J."/>
            <person name="Gilroy E.M."/>
            <person name="Gnerre S."/>
            <person name="Green P.J."/>
            <person name="Grenville-Briggs L.J."/>
            <person name="Griffith J."/>
            <person name="Grunwald N.J."/>
            <person name="Horn K."/>
            <person name="Horner N.R."/>
            <person name="Hu C.H."/>
            <person name="Huitema E."/>
            <person name="Jeong D.H."/>
            <person name="Jones A.M."/>
            <person name="Jones J.D."/>
            <person name="Jones R.W."/>
            <person name="Karlsson E.K."/>
            <person name="Kunjeti S.G."/>
            <person name="Lamour K."/>
            <person name="Liu Z."/>
            <person name="Ma L."/>
            <person name="Maclean D."/>
            <person name="Chibucos M.C."/>
            <person name="McDonald H."/>
            <person name="McWalters J."/>
            <person name="Meijer H.J."/>
            <person name="Morgan W."/>
            <person name="Morris P.F."/>
            <person name="Munro C.A."/>
            <person name="O'Neill K."/>
            <person name="Ospina-Giraldo M."/>
            <person name="Pinzon A."/>
            <person name="Pritchard L."/>
            <person name="Ramsahoye B."/>
            <person name="Ren Q."/>
            <person name="Restrepo S."/>
            <person name="Roy S."/>
            <person name="Sadanandom A."/>
            <person name="Savidor A."/>
            <person name="Schornack S."/>
            <person name="Schwartz D.C."/>
            <person name="Schumann U.D."/>
            <person name="Schwessinger B."/>
            <person name="Seyer L."/>
            <person name="Sharpe T."/>
            <person name="Silvar C."/>
            <person name="Song J."/>
            <person name="Studholme D.J."/>
            <person name="Sykes S."/>
            <person name="Thines M."/>
            <person name="van de Vondervoort P.J."/>
            <person name="Phuntumart V."/>
            <person name="Wawra S."/>
            <person name="Weide R."/>
            <person name="Win J."/>
            <person name="Young C."/>
            <person name="Zhou S."/>
            <person name="Fry W."/>
            <person name="Meyers B.C."/>
            <person name="van West P."/>
            <person name="Ristaino J."/>
            <person name="Govers F."/>
            <person name="Birch P.R."/>
            <person name="Whisson S.C."/>
            <person name="Judelson H.S."/>
            <person name="Nusbaum C."/>
        </authorList>
    </citation>
    <scope>NUCLEOTIDE SEQUENCE [LARGE SCALE GENOMIC DNA]</scope>
    <source>
        <strain evidence="4">T30-4</strain>
    </source>
</reference>
<name>D0NM12_PHYIT</name>
<feature type="compositionally biased region" description="Basic residues" evidence="2">
    <location>
        <begin position="95"/>
        <end position="105"/>
    </location>
</feature>
<dbReference type="EMBL" id="DS028146">
    <property type="protein sequence ID" value="EEY60733.1"/>
    <property type="molecule type" value="Genomic_DNA"/>
</dbReference>
<dbReference type="VEuPathDB" id="FungiDB:PITG_13449"/>
<protein>
    <submittedName>
        <fullName evidence="3">Uncharacterized protein</fullName>
    </submittedName>
</protein>
<gene>
    <name evidence="3" type="ORF">PITG_13449</name>
</gene>
<dbReference type="AlphaFoldDB" id="D0NM12"/>
<feature type="compositionally biased region" description="Basic and acidic residues" evidence="2">
    <location>
        <begin position="1"/>
        <end position="10"/>
    </location>
</feature>
<accession>D0NM12</accession>
<dbReference type="GeneID" id="9461883"/>
<feature type="compositionally biased region" description="Polar residues" evidence="2">
    <location>
        <begin position="11"/>
        <end position="26"/>
    </location>
</feature>
<keyword evidence="4" id="KW-1185">Reference proteome</keyword>